<sequence length="120" mass="13824">MKRAKDVDEYIANASQEVRGKLQEIRAVIKKAAPNAEERISYGMPYYGYKGRLVYFRLAKNHIGLYVPPPVIEEHKKELKEYGTSMATVRFPLNEKLPVMLIKKLVEARMIKNDEARTLG</sequence>
<evidence type="ECO:0000313" key="2">
    <source>
        <dbReference type="EMBL" id="OGY19303.1"/>
    </source>
</evidence>
<dbReference type="AlphaFoldDB" id="A0A1G1VV65"/>
<evidence type="ECO:0000313" key="3">
    <source>
        <dbReference type="Proteomes" id="UP000176723"/>
    </source>
</evidence>
<feature type="domain" description="YdhG-like" evidence="1">
    <location>
        <begin position="19"/>
        <end position="110"/>
    </location>
</feature>
<dbReference type="Proteomes" id="UP000176723">
    <property type="component" value="Unassembled WGS sequence"/>
</dbReference>
<proteinExistence type="predicted"/>
<reference evidence="2 3" key="1">
    <citation type="journal article" date="2016" name="Nat. Commun.">
        <title>Thousands of microbial genomes shed light on interconnected biogeochemical processes in an aquifer system.</title>
        <authorList>
            <person name="Anantharaman K."/>
            <person name="Brown C.T."/>
            <person name="Hug L.A."/>
            <person name="Sharon I."/>
            <person name="Castelle C.J."/>
            <person name="Probst A.J."/>
            <person name="Thomas B.C."/>
            <person name="Singh A."/>
            <person name="Wilkins M.J."/>
            <person name="Karaoz U."/>
            <person name="Brodie E.L."/>
            <person name="Williams K.H."/>
            <person name="Hubbard S.S."/>
            <person name="Banfield J.F."/>
        </authorList>
    </citation>
    <scope>NUCLEOTIDE SEQUENCE [LARGE SCALE GENOMIC DNA]</scope>
</reference>
<dbReference type="STRING" id="1797593.A3A65_04240"/>
<organism evidence="2 3">
    <name type="scientific">Candidatus Chisholmbacteria bacterium RIFCSPLOWO2_01_FULL_49_14</name>
    <dbReference type="NCBI Taxonomy" id="1797593"/>
    <lineage>
        <taxon>Bacteria</taxon>
        <taxon>Candidatus Chisholmiibacteriota</taxon>
    </lineage>
</organism>
<dbReference type="Gene3D" id="3.90.1150.200">
    <property type="match status" value="1"/>
</dbReference>
<dbReference type="InterPro" id="IPR014922">
    <property type="entry name" value="YdhG-like"/>
</dbReference>
<evidence type="ECO:0000259" key="1">
    <source>
        <dbReference type="Pfam" id="PF08818"/>
    </source>
</evidence>
<comment type="caution">
    <text evidence="2">The sequence shown here is derived from an EMBL/GenBank/DDBJ whole genome shotgun (WGS) entry which is preliminary data.</text>
</comment>
<gene>
    <name evidence="2" type="ORF">A3A65_04240</name>
</gene>
<dbReference type="Pfam" id="PF08818">
    <property type="entry name" value="DUF1801"/>
    <property type="match status" value="1"/>
</dbReference>
<dbReference type="EMBL" id="MHCL01000029">
    <property type="protein sequence ID" value="OGY19303.1"/>
    <property type="molecule type" value="Genomic_DNA"/>
</dbReference>
<accession>A0A1G1VV65</accession>
<dbReference type="SUPFAM" id="SSF159888">
    <property type="entry name" value="YdhG-like"/>
    <property type="match status" value="1"/>
</dbReference>
<name>A0A1G1VV65_9BACT</name>
<protein>
    <recommendedName>
        <fullName evidence="1">YdhG-like domain-containing protein</fullName>
    </recommendedName>
</protein>